<dbReference type="EMBL" id="JAKNAX010000018">
    <property type="protein sequence ID" value="MDE1346493.1"/>
    <property type="molecule type" value="Genomic_DNA"/>
</dbReference>
<accession>A0A9X4F8X0</accession>
<feature type="coiled-coil region" evidence="1">
    <location>
        <begin position="46"/>
        <end position="73"/>
    </location>
</feature>
<evidence type="ECO:0000313" key="2">
    <source>
        <dbReference type="EMBL" id="MDE1346493.1"/>
    </source>
</evidence>
<evidence type="ECO:0000313" key="3">
    <source>
        <dbReference type="Proteomes" id="UP001140978"/>
    </source>
</evidence>
<organism evidence="2 3">
    <name type="scientific">Vibrio aestuarianus</name>
    <dbReference type="NCBI Taxonomy" id="28171"/>
    <lineage>
        <taxon>Bacteria</taxon>
        <taxon>Pseudomonadati</taxon>
        <taxon>Pseudomonadota</taxon>
        <taxon>Gammaproteobacteria</taxon>
        <taxon>Vibrionales</taxon>
        <taxon>Vibrionaceae</taxon>
        <taxon>Vibrio</taxon>
    </lineage>
</organism>
<feature type="coiled-coil region" evidence="1">
    <location>
        <begin position="165"/>
        <end position="192"/>
    </location>
</feature>
<comment type="caution">
    <text evidence="2">The sequence shown here is derived from an EMBL/GenBank/DDBJ whole genome shotgun (WGS) entry which is preliminary data.</text>
</comment>
<dbReference type="AlphaFoldDB" id="A0A9X4F8X0"/>
<name>A0A9X4F8X0_9VIBR</name>
<dbReference type="Proteomes" id="UP001140978">
    <property type="component" value="Unassembled WGS sequence"/>
</dbReference>
<reference evidence="2" key="1">
    <citation type="submission" date="2022-02" db="EMBL/GenBank/DDBJ databases">
        <title>Emergence and expansion in Europe of a Vibrio aestuarianus clonal complex pathogenic for oysters.</title>
        <authorList>
            <person name="Mesnil A."/>
            <person name="Travers M.-A."/>
        </authorList>
    </citation>
    <scope>NUCLEOTIDE SEQUENCE</scope>
    <source>
        <strain evidence="2">19_064_15T1</strain>
    </source>
</reference>
<dbReference type="RefSeq" id="WP_176313187.1">
    <property type="nucleotide sequence ID" value="NZ_JAKNAX010000018.1"/>
</dbReference>
<sequence length="307" mass="35302">MGLFSGLGRWCSSKISAAKSSVSRAFGAVKQACSKVWNAFTGKHYADEAESIIAETEKRFADAKQIYEQEVRRISASIETKISRINRQKQDIYAIHFERFIKVSKRMHNVTVKGQPFEELFDDRILEIKPQRGVRAKSEIMLIDFNQMGLLDTLGMVLTLGFFSRKKAKESLERAKQERTRVSEEITKLEAQQKQLRVIEESIDNVMVYFDELVVNYSKLLDRFEYGIQTQRMHQMAENSDVFAHKLDFKRLPIVHLEEFRALFNLSIVLKQMASLGYLSESGEFIAADSEKAKAVYEMSQSHSLCA</sequence>
<proteinExistence type="predicted"/>
<protein>
    <submittedName>
        <fullName evidence="2">DNA repair protein</fullName>
    </submittedName>
</protein>
<keyword evidence="1" id="KW-0175">Coiled coil</keyword>
<evidence type="ECO:0000256" key="1">
    <source>
        <dbReference type="SAM" id="Coils"/>
    </source>
</evidence>
<gene>
    <name evidence="2" type="ORF">L9X51_08625</name>
</gene>